<evidence type="ECO:0000313" key="2">
    <source>
        <dbReference type="Proteomes" id="UP000700334"/>
    </source>
</evidence>
<evidence type="ECO:0000313" key="1">
    <source>
        <dbReference type="EMBL" id="KAG8522765.1"/>
    </source>
</evidence>
<sequence length="252" mass="26715">ADSASCPGQERPPAALHSPGQRWEMAPVLPLVLPSCPASIWHRGSGSSLGYWGWPEASPFSVVGISWSSCVTLTPSWPPPVAWQLVSGSGHRAVGCGSQQDQSGCGAVPSLARRLGPSLVAGAAGGGWLLVLTLGLTCCCLEAGRWPKEGLGTALLTTRTQKGPDTYAKWLLDELQLWHHCCGHHGDKDSFGVQVSCNLDPGGQDVVNLTQSNLEGLYLIHGVPFPCCEPHLSRLCLQNQFSAPHTHPFFGP</sequence>
<name>A0A8J6ARK3_GALPY</name>
<reference evidence="1" key="1">
    <citation type="journal article" date="2021" name="Evol. Appl.">
        <title>The genome of the Pyrenean desman and the effects of bottlenecks and inbreeding on the genomic landscape of an endangered species.</title>
        <authorList>
            <person name="Escoda L."/>
            <person name="Castresana J."/>
        </authorList>
    </citation>
    <scope>NUCLEOTIDE SEQUENCE</scope>
    <source>
        <strain evidence="1">IBE-C5619</strain>
    </source>
</reference>
<dbReference type="OrthoDB" id="9836210at2759"/>
<dbReference type="AlphaFoldDB" id="A0A8J6ARK3"/>
<dbReference type="EMBL" id="JAGFMF010011432">
    <property type="protein sequence ID" value="KAG8522765.1"/>
    <property type="molecule type" value="Genomic_DNA"/>
</dbReference>
<organism evidence="1 2">
    <name type="scientific">Galemys pyrenaicus</name>
    <name type="common">Iberian desman</name>
    <name type="synonym">Pyrenean desman</name>
    <dbReference type="NCBI Taxonomy" id="202257"/>
    <lineage>
        <taxon>Eukaryota</taxon>
        <taxon>Metazoa</taxon>
        <taxon>Chordata</taxon>
        <taxon>Craniata</taxon>
        <taxon>Vertebrata</taxon>
        <taxon>Euteleostomi</taxon>
        <taxon>Mammalia</taxon>
        <taxon>Eutheria</taxon>
        <taxon>Laurasiatheria</taxon>
        <taxon>Eulipotyphla</taxon>
        <taxon>Talpidae</taxon>
        <taxon>Galemys</taxon>
    </lineage>
</organism>
<accession>A0A8J6ARK3</accession>
<protein>
    <submittedName>
        <fullName evidence="1">Rod outer segment membrane protein 1</fullName>
    </submittedName>
</protein>
<gene>
    <name evidence="1" type="ORF">J0S82_014762</name>
</gene>
<proteinExistence type="predicted"/>
<feature type="non-terminal residue" evidence="1">
    <location>
        <position position="252"/>
    </location>
</feature>
<keyword evidence="2" id="KW-1185">Reference proteome</keyword>
<dbReference type="Proteomes" id="UP000700334">
    <property type="component" value="Unassembled WGS sequence"/>
</dbReference>
<comment type="caution">
    <text evidence="1">The sequence shown here is derived from an EMBL/GenBank/DDBJ whole genome shotgun (WGS) entry which is preliminary data.</text>
</comment>